<feature type="compositionally biased region" description="Basic residues" evidence="1">
    <location>
        <begin position="388"/>
        <end position="399"/>
    </location>
</feature>
<comment type="caution">
    <text evidence="2">The sequence shown here is derived from an EMBL/GenBank/DDBJ whole genome shotgun (WGS) entry which is preliminary data.</text>
</comment>
<dbReference type="InterPro" id="IPR028364">
    <property type="entry name" value="Ribosomal_uL1/biogenesis"/>
</dbReference>
<dbReference type="Gene3D" id="3.40.50.790">
    <property type="match status" value="1"/>
</dbReference>
<reference evidence="2 3" key="2">
    <citation type="submission" date="2020-07" db="EMBL/GenBank/DDBJ databases">
        <title>Genome assembly of wild tea tree DASZ reveals pedigree and selection history of tea varieties.</title>
        <authorList>
            <person name="Zhang W."/>
        </authorList>
    </citation>
    <scope>NUCLEOTIDE SEQUENCE [LARGE SCALE GENOMIC DNA]</scope>
    <source>
        <strain evidence="3">cv. G240</strain>
        <tissue evidence="2">Leaf</tissue>
    </source>
</reference>
<feature type="compositionally biased region" description="Basic and acidic residues" evidence="1">
    <location>
        <begin position="469"/>
        <end position="480"/>
    </location>
</feature>
<dbReference type="SUPFAM" id="SSF56808">
    <property type="entry name" value="Ribosomal protein L1"/>
    <property type="match status" value="1"/>
</dbReference>
<dbReference type="InterPro" id="IPR050257">
    <property type="entry name" value="eL8/uL1-like"/>
</dbReference>
<evidence type="ECO:0008006" key="4">
    <source>
        <dbReference type="Google" id="ProtNLM"/>
    </source>
</evidence>
<gene>
    <name evidence="2" type="ORF">HYC85_012064</name>
</gene>
<evidence type="ECO:0000313" key="3">
    <source>
        <dbReference type="Proteomes" id="UP000593564"/>
    </source>
</evidence>
<dbReference type="Proteomes" id="UP000593564">
    <property type="component" value="Unassembled WGS sequence"/>
</dbReference>
<feature type="region of interest" description="Disordered" evidence="1">
    <location>
        <begin position="317"/>
        <end position="509"/>
    </location>
</feature>
<dbReference type="PANTHER" id="PTHR23105">
    <property type="entry name" value="RIBOSOMAL PROTEIN L7AE FAMILY MEMBER"/>
    <property type="match status" value="1"/>
</dbReference>
<accession>A0A7J7HCX3</accession>
<dbReference type="AlphaFoldDB" id="A0A7J7HCX3"/>
<evidence type="ECO:0000313" key="2">
    <source>
        <dbReference type="EMBL" id="KAF5950071.1"/>
    </source>
</evidence>
<protein>
    <recommendedName>
        <fullName evidence="4">Ribosomal protein L1</fullName>
    </recommendedName>
</protein>
<dbReference type="CDD" id="cd00403">
    <property type="entry name" value="Ribosomal_L1"/>
    <property type="match status" value="1"/>
</dbReference>
<feature type="compositionally biased region" description="Basic and acidic residues" evidence="1">
    <location>
        <begin position="376"/>
        <end position="387"/>
    </location>
</feature>
<dbReference type="InterPro" id="IPR023674">
    <property type="entry name" value="Ribosomal_uL1-like"/>
</dbReference>
<sequence length="509" mass="56785">MAELQNSSPHPPPSSMSRVSTETVQKAVKALLKWRTSQSRTQKPQLFDQDDDFIYLILSLKKFPPKSRTNAYKIPLPHSLRSNSLSSEFCLIIDDRPKNSSTLTSESAKKKIKSEDIPITKVLKLSKLKSDYKPFEAKRKLCDSFEMFFADRRVVPLLPKLLGKQFFKKKKIPVPVDLRHKNWKEQIEKACSSALLYLRTGTCSVVRIGKASMESGEIVENVITAIDGVVEVFPKKWAGVRSFHLKFSDSVALPIYQTLPDMKLKIEGKKEFDEGVRKEFDEGVKEESKEDEKLGKKKGGLKKKGRIHEVRYMDSELEGALGNEDDEEYIGSEKSENNDVGGDELGGKKRKKGDALNGGKGSTKLNGEKRSKKSATKVERAEESVEKKVKKGGLKKKGRIHEVRYMDSELEGALGNEDDEEYIGSEKSENDDVGGEELGGKKRKKGDALNGGKGSTKLNGEKRSKKSATKVERAEESVEKKVKKGGVGKLKDGASKVKDKKSKKQLSAQ</sequence>
<reference evidence="3" key="1">
    <citation type="journal article" date="2020" name="Nat. Commun.">
        <title>Genome assembly of wild tea tree DASZ reveals pedigree and selection history of tea varieties.</title>
        <authorList>
            <person name="Zhang W."/>
            <person name="Zhang Y."/>
            <person name="Qiu H."/>
            <person name="Guo Y."/>
            <person name="Wan H."/>
            <person name="Zhang X."/>
            <person name="Scossa F."/>
            <person name="Alseekh S."/>
            <person name="Zhang Q."/>
            <person name="Wang P."/>
            <person name="Xu L."/>
            <person name="Schmidt M.H."/>
            <person name="Jia X."/>
            <person name="Li D."/>
            <person name="Zhu A."/>
            <person name="Guo F."/>
            <person name="Chen W."/>
            <person name="Ni D."/>
            <person name="Usadel B."/>
            <person name="Fernie A.R."/>
            <person name="Wen W."/>
        </authorList>
    </citation>
    <scope>NUCLEOTIDE SEQUENCE [LARGE SCALE GENOMIC DNA]</scope>
    <source>
        <strain evidence="3">cv. G240</strain>
    </source>
</reference>
<dbReference type="FunFam" id="3.40.50.790:FF:000012">
    <property type="entry name" value="Ribosomal protein L1p/L10e family"/>
    <property type="match status" value="1"/>
</dbReference>
<dbReference type="Pfam" id="PF00687">
    <property type="entry name" value="Ribosomal_L1"/>
    <property type="match status" value="1"/>
</dbReference>
<dbReference type="GO" id="GO:0003723">
    <property type="term" value="F:RNA binding"/>
    <property type="evidence" value="ECO:0007669"/>
    <property type="project" value="InterPro"/>
</dbReference>
<feature type="region of interest" description="Disordered" evidence="1">
    <location>
        <begin position="279"/>
        <end position="300"/>
    </location>
</feature>
<organism evidence="2 3">
    <name type="scientific">Camellia sinensis</name>
    <name type="common">Tea plant</name>
    <name type="synonym">Thea sinensis</name>
    <dbReference type="NCBI Taxonomy" id="4442"/>
    <lineage>
        <taxon>Eukaryota</taxon>
        <taxon>Viridiplantae</taxon>
        <taxon>Streptophyta</taxon>
        <taxon>Embryophyta</taxon>
        <taxon>Tracheophyta</taxon>
        <taxon>Spermatophyta</taxon>
        <taxon>Magnoliopsida</taxon>
        <taxon>eudicotyledons</taxon>
        <taxon>Gunneridae</taxon>
        <taxon>Pentapetalae</taxon>
        <taxon>asterids</taxon>
        <taxon>Ericales</taxon>
        <taxon>Theaceae</taxon>
        <taxon>Camellia</taxon>
    </lineage>
</organism>
<feature type="compositionally biased region" description="Basic residues" evidence="1">
    <location>
        <begin position="498"/>
        <end position="509"/>
    </location>
</feature>
<dbReference type="EMBL" id="JACBKZ010000005">
    <property type="protein sequence ID" value="KAF5950071.1"/>
    <property type="molecule type" value="Genomic_DNA"/>
</dbReference>
<feature type="region of interest" description="Disordered" evidence="1">
    <location>
        <begin position="1"/>
        <end position="22"/>
    </location>
</feature>
<evidence type="ECO:0000256" key="1">
    <source>
        <dbReference type="SAM" id="MobiDB-lite"/>
    </source>
</evidence>
<proteinExistence type="predicted"/>
<keyword evidence="3" id="KW-1185">Reference proteome</keyword>
<feature type="compositionally biased region" description="Basic and acidic residues" evidence="1">
    <location>
        <begin position="279"/>
        <end position="294"/>
    </location>
</feature>
<dbReference type="InterPro" id="IPR016095">
    <property type="entry name" value="Ribosomal_uL1_3-a/b-sand"/>
</dbReference>
<name>A0A7J7HCX3_CAMSI</name>